<sequence length="121" mass="13094">MKHASMALLLPAILSFLLSFSAQAADSYPEKTGEKLATGVANIVTGIGEIPKNMMISSQKKGTIYGVTAGFFVGIVQTVGRTLSGALDIATFVIPTTSLVQPTYIWNDFNRETTYSAWRMR</sequence>
<protein>
    <submittedName>
        <fullName evidence="2">Putative exosortase-associated protein, TIGR04073 family</fullName>
    </submittedName>
</protein>
<dbReference type="RefSeq" id="WP_074928012.1">
    <property type="nucleotide sequence ID" value="NZ_FPBL01000004.1"/>
</dbReference>
<gene>
    <name evidence="2" type="ORF">SAMN05216339_104112</name>
</gene>
<evidence type="ECO:0000313" key="3">
    <source>
        <dbReference type="Proteomes" id="UP000183926"/>
    </source>
</evidence>
<evidence type="ECO:0000256" key="1">
    <source>
        <dbReference type="SAM" id="SignalP"/>
    </source>
</evidence>
<dbReference type="InterPro" id="IPR023824">
    <property type="entry name" value="CHP04073_exosortase-affil"/>
</dbReference>
<proteinExistence type="predicted"/>
<feature type="chain" id="PRO_5010249692" evidence="1">
    <location>
        <begin position="25"/>
        <end position="121"/>
    </location>
</feature>
<feature type="signal peptide" evidence="1">
    <location>
        <begin position="1"/>
        <end position="24"/>
    </location>
</feature>
<dbReference type="EMBL" id="FPBL01000004">
    <property type="protein sequence ID" value="SFU56443.1"/>
    <property type="molecule type" value="Genomic_DNA"/>
</dbReference>
<reference evidence="2 3" key="1">
    <citation type="submission" date="2016-10" db="EMBL/GenBank/DDBJ databases">
        <authorList>
            <person name="de Groot N.N."/>
        </authorList>
    </citation>
    <scope>NUCLEOTIDE SEQUENCE [LARGE SCALE GENOMIC DNA]</scope>
    <source>
        <strain evidence="2 3">Nm24</strain>
    </source>
</reference>
<name>A0A1I7H6W1_9PROT</name>
<keyword evidence="1" id="KW-0732">Signal</keyword>
<dbReference type="AlphaFoldDB" id="A0A1I7H6W1"/>
<dbReference type="NCBIfam" id="TIGR04073">
    <property type="entry name" value="exo_TIGR04073"/>
    <property type="match status" value="1"/>
</dbReference>
<evidence type="ECO:0000313" key="2">
    <source>
        <dbReference type="EMBL" id="SFU56443.1"/>
    </source>
</evidence>
<organism evidence="2 3">
    <name type="scientific">Nitrosomonas eutropha</name>
    <dbReference type="NCBI Taxonomy" id="916"/>
    <lineage>
        <taxon>Bacteria</taxon>
        <taxon>Pseudomonadati</taxon>
        <taxon>Pseudomonadota</taxon>
        <taxon>Betaproteobacteria</taxon>
        <taxon>Nitrosomonadales</taxon>
        <taxon>Nitrosomonadaceae</taxon>
        <taxon>Nitrosomonas</taxon>
    </lineage>
</organism>
<dbReference type="OrthoDB" id="8548499at2"/>
<accession>A0A1I7H6W1</accession>
<dbReference type="Proteomes" id="UP000183926">
    <property type="component" value="Unassembled WGS sequence"/>
</dbReference>